<evidence type="ECO:0000313" key="2">
    <source>
        <dbReference type="EMBL" id="SUZ79116.1"/>
    </source>
</evidence>
<organism evidence="2">
    <name type="scientific">marine metagenome</name>
    <dbReference type="NCBI Taxonomy" id="408172"/>
    <lineage>
        <taxon>unclassified sequences</taxon>
        <taxon>metagenomes</taxon>
        <taxon>ecological metagenomes</taxon>
    </lineage>
</organism>
<sequence>MPQSFSQFIQEEDSAPHANEKGKVHSFHQKQHDHHADQRAQGKHKSYKTLERGVIYQTTSGTWVGKRNNGDKPEYFQSKGQAEHWVNGTAPKNGNSGFLPGDSKAHKDDSKSYEHDKDVPSQFQHPPSSSEPEKASTKETKTTTKEKPKKTEHDKAQSALDAVDGGSSQEDPEVAEARKVDREKWDNVTTMTTDRAKELTAEGYGAGQLVSMAGEVMTCQSLDMYKNGASREEIRNKLMNTIDSTPGHILDSKSGREWVDAAISCGDAVVKKYGLNNIKEIAWDSVEGNFLVGTSGHGTAADMFVKLNNGRRVGISLKKDGKVRIHNGGYDKVMKNIVENMRERGVDEKIITKMAETTDTNLYWNDINETLSDKNLQNLSKAAQSTVDKILKDPDGDLAKEVLGTSKTLSKYTSLLKPDKNGVPLFLSNVQSKLSPEGRARHEKAAAKAKAEGTKIPREGPNENDLKVLSRVAAYLEKQGKGGTVYSDLRDADTKHFSRFIKTMKSDPKLETAMKDEILGGMELEQILGLEKNPALDELGIFYGIPPKGAELSEKSLMKMFGKDSKNLLEDKSFVEQFRKMKDPKEKTKAKEEFLNNVKSKIAIDYSDGEKVGTIKFIGDIDGKKTEFPLFTMGVRTKGIGVSPGFEMVQTSFMGNALEHGFEIDEWPEETRKKWWNGEMSRIDKDLQSIDETSPRSKDLISYKEHLTDRIKTFKEHYKSVAHGIHEVIQTTNT</sequence>
<gene>
    <name evidence="2" type="ORF">METZ01_LOCUS31970</name>
</gene>
<feature type="compositionally biased region" description="Basic and acidic residues" evidence="1">
    <location>
        <begin position="131"/>
        <end position="156"/>
    </location>
</feature>
<evidence type="ECO:0000256" key="1">
    <source>
        <dbReference type="SAM" id="MobiDB-lite"/>
    </source>
</evidence>
<protein>
    <submittedName>
        <fullName evidence="2">Uncharacterized protein</fullName>
    </submittedName>
</protein>
<reference evidence="2" key="1">
    <citation type="submission" date="2018-05" db="EMBL/GenBank/DDBJ databases">
        <authorList>
            <person name="Lanie J.A."/>
            <person name="Ng W.-L."/>
            <person name="Kazmierczak K.M."/>
            <person name="Andrzejewski T.M."/>
            <person name="Davidsen T.M."/>
            <person name="Wayne K.J."/>
            <person name="Tettelin H."/>
            <person name="Glass J.I."/>
            <person name="Rusch D."/>
            <person name="Podicherti R."/>
            <person name="Tsui H.-C.T."/>
            <person name="Winkler M.E."/>
        </authorList>
    </citation>
    <scope>NUCLEOTIDE SEQUENCE</scope>
</reference>
<proteinExistence type="predicted"/>
<feature type="compositionally biased region" description="Basic residues" evidence="1">
    <location>
        <begin position="24"/>
        <end position="33"/>
    </location>
</feature>
<feature type="compositionally biased region" description="Basic and acidic residues" evidence="1">
    <location>
        <begin position="103"/>
        <end position="119"/>
    </location>
</feature>
<name>A0A381QIG6_9ZZZZ</name>
<feature type="region of interest" description="Disordered" evidence="1">
    <location>
        <begin position="1"/>
        <end position="182"/>
    </location>
</feature>
<accession>A0A381QIG6</accession>
<dbReference type="EMBL" id="UINC01001373">
    <property type="protein sequence ID" value="SUZ79116.1"/>
    <property type="molecule type" value="Genomic_DNA"/>
</dbReference>
<dbReference type="AlphaFoldDB" id="A0A381QIG6"/>
<feature type="compositionally biased region" description="Basic and acidic residues" evidence="1">
    <location>
        <begin position="14"/>
        <end position="23"/>
    </location>
</feature>